<feature type="region of interest" description="Disordered" evidence="1">
    <location>
        <begin position="387"/>
        <end position="414"/>
    </location>
</feature>
<dbReference type="Proteomes" id="UP000002630">
    <property type="component" value="Unassembled WGS sequence"/>
</dbReference>
<dbReference type="InterPro" id="IPR032675">
    <property type="entry name" value="LRR_dom_sf"/>
</dbReference>
<evidence type="ECO:0000313" key="3">
    <source>
        <dbReference type="Proteomes" id="UP000002630"/>
    </source>
</evidence>
<reference evidence="2 3" key="1">
    <citation type="journal article" date="2010" name="Nature">
        <title>The Ectocarpus genome and the independent evolution of multicellularity in brown algae.</title>
        <authorList>
            <person name="Cock J.M."/>
            <person name="Sterck L."/>
            <person name="Rouze P."/>
            <person name="Scornet D."/>
            <person name="Allen A.E."/>
            <person name="Amoutzias G."/>
            <person name="Anthouard V."/>
            <person name="Artiguenave F."/>
            <person name="Aury J.M."/>
            <person name="Badger J.H."/>
            <person name="Beszteri B."/>
            <person name="Billiau K."/>
            <person name="Bonnet E."/>
            <person name="Bothwell J.H."/>
            <person name="Bowler C."/>
            <person name="Boyen C."/>
            <person name="Brownlee C."/>
            <person name="Carrano C.J."/>
            <person name="Charrier B."/>
            <person name="Cho G.Y."/>
            <person name="Coelho S.M."/>
            <person name="Collen J."/>
            <person name="Corre E."/>
            <person name="Da Silva C."/>
            <person name="Delage L."/>
            <person name="Delaroque N."/>
            <person name="Dittami S.M."/>
            <person name="Doulbeau S."/>
            <person name="Elias M."/>
            <person name="Farnham G."/>
            <person name="Gachon C.M."/>
            <person name="Gschloessl B."/>
            <person name="Heesch S."/>
            <person name="Jabbari K."/>
            <person name="Jubin C."/>
            <person name="Kawai H."/>
            <person name="Kimura K."/>
            <person name="Kloareg B."/>
            <person name="Kupper F.C."/>
            <person name="Lang D."/>
            <person name="Le Bail A."/>
            <person name="Leblanc C."/>
            <person name="Lerouge P."/>
            <person name="Lohr M."/>
            <person name="Lopez P.J."/>
            <person name="Martens C."/>
            <person name="Maumus F."/>
            <person name="Michel G."/>
            <person name="Miranda-Saavedra D."/>
            <person name="Morales J."/>
            <person name="Moreau H."/>
            <person name="Motomura T."/>
            <person name="Nagasato C."/>
            <person name="Napoli C.A."/>
            <person name="Nelson D.R."/>
            <person name="Nyvall-Collen P."/>
            <person name="Peters A.F."/>
            <person name="Pommier C."/>
            <person name="Potin P."/>
            <person name="Poulain J."/>
            <person name="Quesneville H."/>
            <person name="Read B."/>
            <person name="Rensing S.A."/>
            <person name="Ritter A."/>
            <person name="Rousvoal S."/>
            <person name="Samanta M."/>
            <person name="Samson G."/>
            <person name="Schroeder D.C."/>
            <person name="Segurens B."/>
            <person name="Strittmatter M."/>
            <person name="Tonon T."/>
            <person name="Tregear J.W."/>
            <person name="Valentin K."/>
            <person name="von Dassow P."/>
            <person name="Yamagishi T."/>
            <person name="Van de Peer Y."/>
            <person name="Wincker P."/>
        </authorList>
    </citation>
    <scope>NUCLEOTIDE SEQUENCE [LARGE SCALE GENOMIC DNA]</scope>
    <source>
        <strain evidence="3">Ec32 / CCAP1310/4</strain>
    </source>
</reference>
<feature type="compositionally biased region" description="Basic and acidic residues" evidence="1">
    <location>
        <begin position="1"/>
        <end position="14"/>
    </location>
</feature>
<sequence length="471" mass="49252">MRDAREDLSWDRRQNLGRGGDAAPPRLSATGFRSLATLLRQRVRADEIDAVAPPAVRSENLAGKVVAAPSNYFSADWTETRPRKTCTLLSLCIRQIGRDFLAYRADDDAIAEAFLLLPSPCLSRLSRSASAGGNVADHNIGLLCSPGVSTLWLRGRFTDEGVGALLPALNAGNRPNGGSHAAELAEVYRDGTAADCLAGNAVDTAMGTESRVASGDDGLVALIQPAAYHAAAGEAIVEGAEEEWETACDRIEASLRGGVSLTSLDLSSPRVTAGFVKRLTARIPSLRRLGLRGSFGVVGGPDFVCDHVPRLAALRELDLSHCTWFCDLTLRRLAKSLSLRASPAAGDPENQGPHAGSATYLQDLDEAETRGWGAAFAPSTNNLAFAGHAGSGPSGSDADLVSGASRESGEKELPSLGRSLHRFRTFTVVCARTAVTEKGAKAAELMSPGLMVILVADKPAAAGGALSLASS</sequence>
<name>D8LID6_ECTSI</name>
<dbReference type="SUPFAM" id="SSF52047">
    <property type="entry name" value="RNI-like"/>
    <property type="match status" value="1"/>
</dbReference>
<dbReference type="Gene3D" id="3.80.10.10">
    <property type="entry name" value="Ribonuclease Inhibitor"/>
    <property type="match status" value="1"/>
</dbReference>
<evidence type="ECO:0000256" key="1">
    <source>
        <dbReference type="SAM" id="MobiDB-lite"/>
    </source>
</evidence>
<dbReference type="OrthoDB" id="10324556at2759"/>
<keyword evidence="3" id="KW-1185">Reference proteome</keyword>
<proteinExistence type="predicted"/>
<dbReference type="AlphaFoldDB" id="D8LID6"/>
<protein>
    <submittedName>
        <fullName evidence="2">Uncharacterized protein</fullName>
    </submittedName>
</protein>
<accession>D8LID6</accession>
<organism evidence="2 3">
    <name type="scientific">Ectocarpus siliculosus</name>
    <name type="common">Brown alga</name>
    <name type="synonym">Conferva siliculosa</name>
    <dbReference type="NCBI Taxonomy" id="2880"/>
    <lineage>
        <taxon>Eukaryota</taxon>
        <taxon>Sar</taxon>
        <taxon>Stramenopiles</taxon>
        <taxon>Ochrophyta</taxon>
        <taxon>PX clade</taxon>
        <taxon>Phaeophyceae</taxon>
        <taxon>Ectocarpales</taxon>
        <taxon>Ectocarpaceae</taxon>
        <taxon>Ectocarpus</taxon>
    </lineage>
</organism>
<feature type="region of interest" description="Disordered" evidence="1">
    <location>
        <begin position="1"/>
        <end position="28"/>
    </location>
</feature>
<evidence type="ECO:0000313" key="2">
    <source>
        <dbReference type="EMBL" id="CBN79975.1"/>
    </source>
</evidence>
<dbReference type="EMBL" id="FN649760">
    <property type="protein sequence ID" value="CBN79975.1"/>
    <property type="molecule type" value="Genomic_DNA"/>
</dbReference>
<dbReference type="InParanoid" id="D8LID6"/>
<gene>
    <name evidence="2" type="ORF">Esi_0022_0049</name>
</gene>